<dbReference type="PANTHER" id="PTHR33240">
    <property type="entry name" value="OS08G0508500 PROTEIN"/>
    <property type="match status" value="1"/>
</dbReference>
<evidence type="ECO:0008006" key="3">
    <source>
        <dbReference type="Google" id="ProtNLM"/>
    </source>
</evidence>
<sequence length="119" mass="13267">MIVGGSQYLEGSRKHYCKLSREAHNSYQVLSGTTGNPDAEKFSFFEKDASHILQPHSDALVITVSVSGVNIHRTLVDDGSSVNFLYLRTLEQMDIDARHVRPFPKSLQGFTGDYVNFSS</sequence>
<dbReference type="PANTHER" id="PTHR33240:SF15">
    <property type="entry name" value="GAG-PRO-LIKE PROTEIN"/>
    <property type="match status" value="1"/>
</dbReference>
<evidence type="ECO:0000313" key="1">
    <source>
        <dbReference type="EMBL" id="KAL2479598.1"/>
    </source>
</evidence>
<name>A0ABD1QTR4_9LAMI</name>
<reference evidence="2" key="1">
    <citation type="submission" date="2024-07" db="EMBL/GenBank/DDBJ databases">
        <title>Two chromosome-level genome assemblies of Korean endemic species Abeliophyllum distichum and Forsythia ovata (Oleaceae).</title>
        <authorList>
            <person name="Jang H."/>
        </authorList>
    </citation>
    <scope>NUCLEOTIDE SEQUENCE [LARGE SCALE GENOMIC DNA]</scope>
</reference>
<proteinExistence type="predicted"/>
<dbReference type="EMBL" id="JBFOLK010000010">
    <property type="protein sequence ID" value="KAL2479598.1"/>
    <property type="molecule type" value="Genomic_DNA"/>
</dbReference>
<keyword evidence="2" id="KW-1185">Reference proteome</keyword>
<dbReference type="Proteomes" id="UP001604336">
    <property type="component" value="Unassembled WGS sequence"/>
</dbReference>
<organism evidence="1 2">
    <name type="scientific">Abeliophyllum distichum</name>
    <dbReference type="NCBI Taxonomy" id="126358"/>
    <lineage>
        <taxon>Eukaryota</taxon>
        <taxon>Viridiplantae</taxon>
        <taxon>Streptophyta</taxon>
        <taxon>Embryophyta</taxon>
        <taxon>Tracheophyta</taxon>
        <taxon>Spermatophyta</taxon>
        <taxon>Magnoliopsida</taxon>
        <taxon>eudicotyledons</taxon>
        <taxon>Gunneridae</taxon>
        <taxon>Pentapetalae</taxon>
        <taxon>asterids</taxon>
        <taxon>lamiids</taxon>
        <taxon>Lamiales</taxon>
        <taxon>Oleaceae</taxon>
        <taxon>Forsythieae</taxon>
        <taxon>Abeliophyllum</taxon>
    </lineage>
</organism>
<dbReference type="AlphaFoldDB" id="A0ABD1QTR4"/>
<dbReference type="CDD" id="cd00303">
    <property type="entry name" value="retropepsin_like"/>
    <property type="match status" value="1"/>
</dbReference>
<protein>
    <recommendedName>
        <fullName evidence="3">Gag-pol polyprotein</fullName>
    </recommendedName>
</protein>
<accession>A0ABD1QTR4</accession>
<comment type="caution">
    <text evidence="1">The sequence shown here is derived from an EMBL/GenBank/DDBJ whole genome shotgun (WGS) entry which is preliminary data.</text>
</comment>
<gene>
    <name evidence="1" type="ORF">Adt_32564</name>
</gene>
<evidence type="ECO:0000313" key="2">
    <source>
        <dbReference type="Proteomes" id="UP001604336"/>
    </source>
</evidence>